<gene>
    <name evidence="3" type="ORF">DN757_00250</name>
</gene>
<organism evidence="3 4">
    <name type="scientific">Paenibacillus silvae</name>
    <dbReference type="NCBI Taxonomy" id="1325358"/>
    <lineage>
        <taxon>Bacteria</taxon>
        <taxon>Bacillati</taxon>
        <taxon>Bacillota</taxon>
        <taxon>Bacilli</taxon>
        <taxon>Bacillales</taxon>
        <taxon>Paenibacillaceae</taxon>
        <taxon>Paenibacillus</taxon>
    </lineage>
</organism>
<dbReference type="EMBL" id="QKWW01000002">
    <property type="protein sequence ID" value="PZT57693.1"/>
    <property type="molecule type" value="Genomic_DNA"/>
</dbReference>
<evidence type="ECO:0000256" key="1">
    <source>
        <dbReference type="ARBA" id="ARBA00007169"/>
    </source>
</evidence>
<dbReference type="SUPFAM" id="SSF53474">
    <property type="entry name" value="alpha/beta-Hydrolases"/>
    <property type="match status" value="1"/>
</dbReference>
<dbReference type="Gene3D" id="3.40.50.1820">
    <property type="entry name" value="alpha/beta hydrolase"/>
    <property type="match status" value="1"/>
</dbReference>
<evidence type="ECO:0000259" key="2">
    <source>
        <dbReference type="Pfam" id="PF00975"/>
    </source>
</evidence>
<dbReference type="InterPro" id="IPR001031">
    <property type="entry name" value="Thioesterase"/>
</dbReference>
<dbReference type="Pfam" id="PF00975">
    <property type="entry name" value="Thioesterase"/>
    <property type="match status" value="1"/>
</dbReference>
<reference evidence="3 4" key="1">
    <citation type="submission" date="2018-06" db="EMBL/GenBank/DDBJ databases">
        <title>Isolation of heavy metals resistant Paenibacillus silvae NC2 from Gold-Copper mine in ZiJin, China.</title>
        <authorList>
            <person name="Xu J."/>
            <person name="Mazhar H.S."/>
            <person name="Rensing C."/>
        </authorList>
    </citation>
    <scope>NUCLEOTIDE SEQUENCE [LARGE SCALE GENOMIC DNA]</scope>
    <source>
        <strain evidence="3 4">NC2</strain>
    </source>
</reference>
<sequence>MEGSEVSRSTNGGDGVMGQTYLEQLQKGKGNRQVICFPYLGGHSQSFQPLVSCLPDVEIWAFTPPGHGLNTEAPLSHMQQLVKLYTGELLRVIQPGAVLLGHSLGGLAAYFVAQRLQEKLPDTASTLRLVLSACSTPAECGITRYDQMSDDDLIEHLFSYDGLPKELIHEKELLQYFMPVIRADFRVLTSAATIEHHPVYIPVLYLWGERDHAVSLPSALKWGQYLNTPMKLQTIREGTHMFIMHQPSTVAYHLTSFMTPELEGMNLVE</sequence>
<dbReference type="PANTHER" id="PTHR11487:SF0">
    <property type="entry name" value="S-ACYL FATTY ACID SYNTHASE THIOESTERASE, MEDIUM CHAIN"/>
    <property type="match status" value="1"/>
</dbReference>
<name>A0A2W6QKH6_9BACL</name>
<dbReference type="Proteomes" id="UP000249204">
    <property type="component" value="Unassembled WGS sequence"/>
</dbReference>
<protein>
    <recommendedName>
        <fullName evidence="2">Thioesterase domain-containing protein</fullName>
    </recommendedName>
</protein>
<dbReference type="AlphaFoldDB" id="A0A2W6QKH6"/>
<evidence type="ECO:0000313" key="4">
    <source>
        <dbReference type="Proteomes" id="UP000249204"/>
    </source>
</evidence>
<accession>A0A2W6QKH6</accession>
<proteinExistence type="inferred from homology"/>
<comment type="similarity">
    <text evidence="1">Belongs to the thioesterase family.</text>
</comment>
<comment type="caution">
    <text evidence="3">The sequence shown here is derived from an EMBL/GenBank/DDBJ whole genome shotgun (WGS) entry which is preliminary data.</text>
</comment>
<feature type="domain" description="Thioesterase" evidence="2">
    <location>
        <begin position="32"/>
        <end position="254"/>
    </location>
</feature>
<dbReference type="PANTHER" id="PTHR11487">
    <property type="entry name" value="THIOESTERASE"/>
    <property type="match status" value="1"/>
</dbReference>
<dbReference type="InterPro" id="IPR029058">
    <property type="entry name" value="AB_hydrolase_fold"/>
</dbReference>
<evidence type="ECO:0000313" key="3">
    <source>
        <dbReference type="EMBL" id="PZT57693.1"/>
    </source>
</evidence>
<dbReference type="GO" id="GO:0008610">
    <property type="term" value="P:lipid biosynthetic process"/>
    <property type="evidence" value="ECO:0007669"/>
    <property type="project" value="TreeGrafter"/>
</dbReference>
<dbReference type="InterPro" id="IPR012223">
    <property type="entry name" value="TEII"/>
</dbReference>